<reference evidence="2" key="1">
    <citation type="journal article" date="2024" name="Proc. Natl. Acad. Sci. U.S.A.">
        <title>Extraordinary preservation of gene collinearity over three hundred million years revealed in homosporous lycophytes.</title>
        <authorList>
            <person name="Li C."/>
            <person name="Wickell D."/>
            <person name="Kuo L.Y."/>
            <person name="Chen X."/>
            <person name="Nie B."/>
            <person name="Liao X."/>
            <person name="Peng D."/>
            <person name="Ji J."/>
            <person name="Jenkins J."/>
            <person name="Williams M."/>
            <person name="Shu S."/>
            <person name="Plott C."/>
            <person name="Barry K."/>
            <person name="Rajasekar S."/>
            <person name="Grimwood J."/>
            <person name="Han X."/>
            <person name="Sun S."/>
            <person name="Hou Z."/>
            <person name="He W."/>
            <person name="Dai G."/>
            <person name="Sun C."/>
            <person name="Schmutz J."/>
            <person name="Leebens-Mack J.H."/>
            <person name="Li F.W."/>
            <person name="Wang L."/>
        </authorList>
    </citation>
    <scope>NUCLEOTIDE SEQUENCE [LARGE SCALE GENOMIC DNA]</scope>
    <source>
        <strain evidence="2">cv. PW_Plant_1</strain>
    </source>
</reference>
<sequence>MGLRILGLTSFFCSSSLNTSTFMSGSFTYLRLLRHLSFSSCFSSLYVNTSHVSNTLQFPSILRTAIGTCSSDRTATISIKDYCFRSTVASLDTKGDFIKTLPVDLSPAIKCSVENSSFYPNVSIIPFLYKRRIVFANQTSHFKLSLGRESGLCSPSIEDLSYAGHLSNPTQAFKKLKRLRFKQFSRLNLHLCGQSSGLQLSSYSSSSVSNSTRRRDSSTYPPRAANNACKTGSSRGRYYPPRTYAPSSANGSAPPAQELPFEYQYSYSEIPKVAPIGFREPPYSPFGPSTLPRPWTGRGPLQKSKKKGKEIDSFNPPPPGKKGVKPVDPPGPFLEGQAPKLARTREEILGEPLTKEEVNDLVESCNRENRQINLGRDGLTHNMLEVIHLHWKRRRSVKIRCKGVPTMDMDNVCFHLEDKTGGKIIHRIGGTVHLFRGRNYNTRFRPKIPLMLWKPAAPIYPRLIKRIPDGLTKEEAIEMQKRGRKVQPLCKLARNGVYLNLVKDVKEAFEVDELVRIDCKGMNPSDYKKIGAKLRDMVPCVLISFEREQILMWRGRDRKSVCPVNPEISAEKASVENTSKASTTSTTPEKGQERINEFGFPPSEFELLKENNLGAARTSANASEVDKLWQQALDDGVASLLDENGHAISLTEGSDIHVSATEDEPSTFTDQTASRLTNDKTMNFAGNSATSQEVLPVEELAKLLAS</sequence>
<keyword evidence="2" id="KW-1185">Reference proteome</keyword>
<evidence type="ECO:0000313" key="1">
    <source>
        <dbReference type="EMBL" id="KAJ7562716.1"/>
    </source>
</evidence>
<accession>A0ACC2E8D0</accession>
<protein>
    <submittedName>
        <fullName evidence="1">Uncharacterized protein</fullName>
    </submittedName>
</protein>
<dbReference type="EMBL" id="CM055094">
    <property type="protein sequence ID" value="KAJ7562716.1"/>
    <property type="molecule type" value="Genomic_DNA"/>
</dbReference>
<evidence type="ECO:0000313" key="2">
    <source>
        <dbReference type="Proteomes" id="UP001162992"/>
    </source>
</evidence>
<comment type="caution">
    <text evidence="1">The sequence shown here is derived from an EMBL/GenBank/DDBJ whole genome shotgun (WGS) entry which is preliminary data.</text>
</comment>
<proteinExistence type="predicted"/>
<gene>
    <name evidence="1" type="ORF">O6H91_03G081600</name>
</gene>
<dbReference type="Proteomes" id="UP001162992">
    <property type="component" value="Chromosome 3"/>
</dbReference>
<name>A0ACC2E8D0_DIPCM</name>
<organism evidence="1 2">
    <name type="scientific">Diphasiastrum complanatum</name>
    <name type="common">Issler's clubmoss</name>
    <name type="synonym">Lycopodium complanatum</name>
    <dbReference type="NCBI Taxonomy" id="34168"/>
    <lineage>
        <taxon>Eukaryota</taxon>
        <taxon>Viridiplantae</taxon>
        <taxon>Streptophyta</taxon>
        <taxon>Embryophyta</taxon>
        <taxon>Tracheophyta</taxon>
        <taxon>Lycopodiopsida</taxon>
        <taxon>Lycopodiales</taxon>
        <taxon>Lycopodiaceae</taxon>
        <taxon>Lycopodioideae</taxon>
        <taxon>Diphasiastrum</taxon>
    </lineage>
</organism>